<comment type="caution">
    <text evidence="1">The sequence shown here is derived from an EMBL/GenBank/DDBJ whole genome shotgun (WGS) entry which is preliminary data.</text>
</comment>
<organism evidence="1 2">
    <name type="scientific">Pectobacterium brasiliense</name>
    <dbReference type="NCBI Taxonomy" id="180957"/>
    <lineage>
        <taxon>Bacteria</taxon>
        <taxon>Pseudomonadati</taxon>
        <taxon>Pseudomonadota</taxon>
        <taxon>Gammaproteobacteria</taxon>
        <taxon>Enterobacterales</taxon>
        <taxon>Pectobacteriaceae</taxon>
        <taxon>Pectobacterium</taxon>
    </lineage>
</organism>
<gene>
    <name evidence="1" type="ORF">H4F45_20815</name>
</gene>
<accession>A0AAE3BGL7</accession>
<evidence type="ECO:0000313" key="1">
    <source>
        <dbReference type="EMBL" id="MBN3053844.1"/>
    </source>
</evidence>
<reference evidence="1" key="1">
    <citation type="submission" date="2020-07" db="EMBL/GenBank/DDBJ databases">
        <title>A pangenomic view of the genus Pectobacterium provides insights into genome organization, phylogeny, and virulence.</title>
        <authorList>
            <person name="Jonkheer E."/>
            <person name="Brankovics B."/>
            <person name="Houwers I."/>
            <person name="Van Der Wolf J."/>
            <person name="Bonants P."/>
            <person name="Vreeburg R."/>
            <person name="Bollema R."/>
            <person name="De Haan J."/>
            <person name="Berke L."/>
            <person name="De Ridder D."/>
            <person name="Smit S."/>
            <person name="Van Der Lee T.A.J."/>
        </authorList>
    </citation>
    <scope>NUCLEOTIDE SEQUENCE</scope>
    <source>
        <strain evidence="1">NAK:433</strain>
    </source>
</reference>
<dbReference type="EMBL" id="JACGEP010000150">
    <property type="protein sequence ID" value="MBN3053844.1"/>
    <property type="molecule type" value="Genomic_DNA"/>
</dbReference>
<proteinExistence type="predicted"/>
<protein>
    <submittedName>
        <fullName evidence="1">Uncharacterized protein</fullName>
    </submittedName>
</protein>
<dbReference type="AlphaFoldDB" id="A0AAE3BGL7"/>
<sequence>TLIINQELEKGDLYVRQLRARAPIINDPLLTNYINQIGNRLVKQAQTVRPPIHFYLISKNDINAFAYFAANVV</sequence>
<feature type="non-terminal residue" evidence="1">
    <location>
        <position position="1"/>
    </location>
</feature>
<name>A0AAE3BGL7_9GAMM</name>
<dbReference type="Proteomes" id="UP000768524">
    <property type="component" value="Unassembled WGS sequence"/>
</dbReference>
<feature type="non-terminal residue" evidence="1">
    <location>
        <position position="73"/>
    </location>
</feature>
<evidence type="ECO:0000313" key="2">
    <source>
        <dbReference type="Proteomes" id="UP000768524"/>
    </source>
</evidence>